<dbReference type="OrthoDB" id="10250282at2759"/>
<dbReference type="PANTHER" id="PTHR46044:SF14">
    <property type="entry name" value="ARYLACETONITRILASE"/>
    <property type="match status" value="1"/>
</dbReference>
<evidence type="ECO:0000313" key="7">
    <source>
        <dbReference type="EMBL" id="PYH92092.1"/>
    </source>
</evidence>
<organism evidence="7 8">
    <name type="scientific">Aspergillus ellipticus CBS 707.79</name>
    <dbReference type="NCBI Taxonomy" id="1448320"/>
    <lineage>
        <taxon>Eukaryota</taxon>
        <taxon>Fungi</taxon>
        <taxon>Dikarya</taxon>
        <taxon>Ascomycota</taxon>
        <taxon>Pezizomycotina</taxon>
        <taxon>Eurotiomycetes</taxon>
        <taxon>Eurotiomycetidae</taxon>
        <taxon>Eurotiales</taxon>
        <taxon>Aspergillaceae</taxon>
        <taxon>Aspergillus</taxon>
        <taxon>Aspergillus subgen. Circumdati</taxon>
    </lineage>
</organism>
<dbReference type="InterPro" id="IPR003010">
    <property type="entry name" value="C-N_Hydrolase"/>
</dbReference>
<comment type="similarity">
    <text evidence="1">Belongs to the carbon-nitrogen hydrolase superfamily. Nitrilase family.</text>
</comment>
<dbReference type="InterPro" id="IPR044149">
    <property type="entry name" value="Nitrilases_CHs"/>
</dbReference>
<dbReference type="EC" id="3.5.5.1" evidence="4"/>
<feature type="active site" description="Proton acceptor" evidence="5">
    <location>
        <position position="46"/>
    </location>
</feature>
<dbReference type="Gene3D" id="3.60.110.10">
    <property type="entry name" value="Carbon-nitrogen hydrolase"/>
    <property type="match status" value="1"/>
</dbReference>
<evidence type="ECO:0000256" key="2">
    <source>
        <dbReference type="ARBA" id="ARBA00022801"/>
    </source>
</evidence>
<keyword evidence="2 7" id="KW-0378">Hydrolase</keyword>
<protein>
    <recommendedName>
        <fullName evidence="4">nitrilase</fullName>
        <ecNumber evidence="4">3.5.5.1</ecNumber>
    </recommendedName>
</protein>
<reference evidence="7 8" key="1">
    <citation type="submission" date="2018-02" db="EMBL/GenBank/DDBJ databases">
        <title>The genomes of Aspergillus section Nigri reveals drivers in fungal speciation.</title>
        <authorList>
            <consortium name="DOE Joint Genome Institute"/>
            <person name="Vesth T.C."/>
            <person name="Nybo J."/>
            <person name="Theobald S."/>
            <person name="Brandl J."/>
            <person name="Frisvad J.C."/>
            <person name="Nielsen K.F."/>
            <person name="Lyhne E.K."/>
            <person name="Kogle M.E."/>
            <person name="Kuo A."/>
            <person name="Riley R."/>
            <person name="Clum A."/>
            <person name="Nolan M."/>
            <person name="Lipzen A."/>
            <person name="Salamov A."/>
            <person name="Henrissat B."/>
            <person name="Wiebenga A."/>
            <person name="De vries R.P."/>
            <person name="Grigoriev I.V."/>
            <person name="Mortensen U.H."/>
            <person name="Andersen M.R."/>
            <person name="Baker S.E."/>
        </authorList>
    </citation>
    <scope>NUCLEOTIDE SEQUENCE [LARGE SCALE GENOMIC DNA]</scope>
    <source>
        <strain evidence="7 8">CBS 707.79</strain>
    </source>
</reference>
<dbReference type="GO" id="GO:0000257">
    <property type="term" value="F:nitrilase activity"/>
    <property type="evidence" value="ECO:0007669"/>
    <property type="project" value="UniProtKB-EC"/>
</dbReference>
<comment type="catalytic activity">
    <reaction evidence="3">
        <text>a nitrile + 2 H2O = a carboxylate + NH4(+)</text>
        <dbReference type="Rhea" id="RHEA:21724"/>
        <dbReference type="ChEBI" id="CHEBI:15377"/>
        <dbReference type="ChEBI" id="CHEBI:18379"/>
        <dbReference type="ChEBI" id="CHEBI:28938"/>
        <dbReference type="ChEBI" id="CHEBI:29067"/>
        <dbReference type="EC" id="3.5.5.1"/>
    </reaction>
</comment>
<proteinExistence type="inferred from homology"/>
<dbReference type="GO" id="GO:0016836">
    <property type="term" value="F:hydro-lyase activity"/>
    <property type="evidence" value="ECO:0007669"/>
    <property type="project" value="UniProtKB-ARBA"/>
</dbReference>
<dbReference type="EMBL" id="KZ825926">
    <property type="protein sequence ID" value="PYH92092.1"/>
    <property type="molecule type" value="Genomic_DNA"/>
</dbReference>
<dbReference type="PANTHER" id="PTHR46044">
    <property type="entry name" value="NITRILASE"/>
    <property type="match status" value="1"/>
</dbReference>
<accession>A0A319EMD8</accession>
<dbReference type="AlphaFoldDB" id="A0A319EMD8"/>
<dbReference type="InterPro" id="IPR036526">
    <property type="entry name" value="C-N_Hydrolase_sf"/>
</dbReference>
<evidence type="ECO:0000313" key="8">
    <source>
        <dbReference type="Proteomes" id="UP000247810"/>
    </source>
</evidence>
<evidence type="ECO:0000256" key="5">
    <source>
        <dbReference type="PROSITE-ProRule" id="PRU10139"/>
    </source>
</evidence>
<dbReference type="VEuPathDB" id="FungiDB:BO71DRAFT_411287"/>
<dbReference type="PROSITE" id="PS00920">
    <property type="entry name" value="NITRIL_CHT_1"/>
    <property type="match status" value="1"/>
</dbReference>
<dbReference type="CDD" id="cd07564">
    <property type="entry name" value="nitrilases_CHs"/>
    <property type="match status" value="1"/>
</dbReference>
<dbReference type="PROSITE" id="PS50263">
    <property type="entry name" value="CN_HYDROLASE"/>
    <property type="match status" value="1"/>
</dbReference>
<sequence>MSSNTVRVAVTQQEPEWLDLEATVGKTLRLIAEAAGNGAQLITFPECWIPGYPAWIWCRSVEFQLATKYIQNSLSYDSDHMRRICSAAAQHKIVVVLGFSERDGNSLYIGQCTINADGEILMRRRKLKATHVERTVFGEASGRSLMNVVDLPLGKVGALSCWEHIQPLLKYHTMVQREELHVAAWPPLHPFPGGETLWGISADGCLGQSQVYALESATYVLHTTAVIGEKAVSRMGLVGPWAILGGGQSAIIGPDGRRLSEPLPPTEEGIIYADLDLDMILTARQFVDACGHYSRPDLLWLGADRREKTHHRATEEEAEVVGKE</sequence>
<dbReference type="Pfam" id="PF00795">
    <property type="entry name" value="CN_hydrolase"/>
    <property type="match status" value="1"/>
</dbReference>
<evidence type="ECO:0000259" key="6">
    <source>
        <dbReference type="PROSITE" id="PS50263"/>
    </source>
</evidence>
<dbReference type="Proteomes" id="UP000247810">
    <property type="component" value="Unassembled WGS sequence"/>
</dbReference>
<evidence type="ECO:0000256" key="4">
    <source>
        <dbReference type="ARBA" id="ARBA00039045"/>
    </source>
</evidence>
<dbReference type="STRING" id="1448320.A0A319EMD8"/>
<keyword evidence="8" id="KW-1185">Reference proteome</keyword>
<name>A0A319EMD8_9EURO</name>
<evidence type="ECO:0000256" key="3">
    <source>
        <dbReference type="ARBA" id="ARBA00036406"/>
    </source>
</evidence>
<dbReference type="SUPFAM" id="SSF56317">
    <property type="entry name" value="Carbon-nitrogen hydrolase"/>
    <property type="match status" value="1"/>
</dbReference>
<dbReference type="InterPro" id="IPR000132">
    <property type="entry name" value="Nitrilase/CN_hydratase_CS"/>
</dbReference>
<gene>
    <name evidence="7" type="ORF">BO71DRAFT_411287</name>
</gene>
<evidence type="ECO:0000256" key="1">
    <source>
        <dbReference type="ARBA" id="ARBA00008129"/>
    </source>
</evidence>
<dbReference type="PROSITE" id="PS00921">
    <property type="entry name" value="NITRIL_CHT_2"/>
    <property type="match status" value="1"/>
</dbReference>
<feature type="domain" description="CN hydrolase" evidence="6">
    <location>
        <begin position="6"/>
        <end position="277"/>
    </location>
</feature>